<dbReference type="OrthoDB" id="6256716at2759"/>
<organism evidence="5 6">
    <name type="scientific">Dacryopinax primogenitus (strain DJM 731)</name>
    <name type="common">Brown rot fungus</name>
    <dbReference type="NCBI Taxonomy" id="1858805"/>
    <lineage>
        <taxon>Eukaryota</taxon>
        <taxon>Fungi</taxon>
        <taxon>Dikarya</taxon>
        <taxon>Basidiomycota</taxon>
        <taxon>Agaricomycotina</taxon>
        <taxon>Dacrymycetes</taxon>
        <taxon>Dacrymycetales</taxon>
        <taxon>Dacrymycetaceae</taxon>
        <taxon>Dacryopinax</taxon>
    </lineage>
</organism>
<dbReference type="EMBL" id="JH795873">
    <property type="protein sequence ID" value="EJT98512.1"/>
    <property type="molecule type" value="Genomic_DNA"/>
</dbReference>
<reference evidence="5 6" key="1">
    <citation type="journal article" date="2012" name="Science">
        <title>The Paleozoic origin of enzymatic lignin decomposition reconstructed from 31 fungal genomes.</title>
        <authorList>
            <person name="Floudas D."/>
            <person name="Binder M."/>
            <person name="Riley R."/>
            <person name="Barry K."/>
            <person name="Blanchette R.A."/>
            <person name="Henrissat B."/>
            <person name="Martinez A.T."/>
            <person name="Otillar R."/>
            <person name="Spatafora J.W."/>
            <person name="Yadav J.S."/>
            <person name="Aerts A."/>
            <person name="Benoit I."/>
            <person name="Boyd A."/>
            <person name="Carlson A."/>
            <person name="Copeland A."/>
            <person name="Coutinho P.M."/>
            <person name="de Vries R.P."/>
            <person name="Ferreira P."/>
            <person name="Findley K."/>
            <person name="Foster B."/>
            <person name="Gaskell J."/>
            <person name="Glotzer D."/>
            <person name="Gorecki P."/>
            <person name="Heitman J."/>
            <person name="Hesse C."/>
            <person name="Hori C."/>
            <person name="Igarashi K."/>
            <person name="Jurgens J.A."/>
            <person name="Kallen N."/>
            <person name="Kersten P."/>
            <person name="Kohler A."/>
            <person name="Kuees U."/>
            <person name="Kumar T.K.A."/>
            <person name="Kuo A."/>
            <person name="LaButti K."/>
            <person name="Larrondo L.F."/>
            <person name="Lindquist E."/>
            <person name="Ling A."/>
            <person name="Lombard V."/>
            <person name="Lucas S."/>
            <person name="Lundell T."/>
            <person name="Martin R."/>
            <person name="McLaughlin D.J."/>
            <person name="Morgenstern I."/>
            <person name="Morin E."/>
            <person name="Murat C."/>
            <person name="Nagy L.G."/>
            <person name="Nolan M."/>
            <person name="Ohm R.A."/>
            <person name="Patyshakuliyeva A."/>
            <person name="Rokas A."/>
            <person name="Ruiz-Duenas F.J."/>
            <person name="Sabat G."/>
            <person name="Salamov A."/>
            <person name="Samejima M."/>
            <person name="Schmutz J."/>
            <person name="Slot J.C."/>
            <person name="St John F."/>
            <person name="Stenlid J."/>
            <person name="Sun H."/>
            <person name="Sun S."/>
            <person name="Syed K."/>
            <person name="Tsang A."/>
            <person name="Wiebenga A."/>
            <person name="Young D."/>
            <person name="Pisabarro A."/>
            <person name="Eastwood D.C."/>
            <person name="Martin F."/>
            <person name="Cullen D."/>
            <person name="Grigoriev I.V."/>
            <person name="Hibbett D.S."/>
        </authorList>
    </citation>
    <scope>NUCLEOTIDE SEQUENCE [LARGE SCALE GENOMIC DNA]</scope>
    <source>
        <strain evidence="5 6">DJM-731 SS1</strain>
    </source>
</reference>
<accession>M5G429</accession>
<comment type="pathway">
    <text evidence="1">Glycolipid biosynthesis; glycosylphosphatidylinositol-anchor biosynthesis.</text>
</comment>
<dbReference type="UniPathway" id="UPA00196"/>
<dbReference type="GO" id="GO:0006506">
    <property type="term" value="P:GPI anchor biosynthetic process"/>
    <property type="evidence" value="ECO:0007669"/>
    <property type="project" value="UniProtKB-UniPathway"/>
</dbReference>
<dbReference type="GeneID" id="63692451"/>
<dbReference type="InterPro" id="IPR019328">
    <property type="entry name" value="PIGH-H_dom"/>
</dbReference>
<comment type="similarity">
    <text evidence="2">Belongs to the PIGH family.</text>
</comment>
<name>M5G429_DACPD</name>
<dbReference type="STRING" id="1858805.M5G429"/>
<gene>
    <name evidence="5" type="ORF">DACRYDRAFT_96645</name>
</gene>
<dbReference type="HOGENOM" id="CLU_1539997_0_0_1"/>
<evidence type="ECO:0000256" key="3">
    <source>
        <dbReference type="SAM" id="Phobius"/>
    </source>
</evidence>
<dbReference type="AlphaFoldDB" id="M5G429"/>
<evidence type="ECO:0000256" key="2">
    <source>
        <dbReference type="ARBA" id="ARBA00009610"/>
    </source>
</evidence>
<sequence length="174" mass="20207">MARLRILHWCNNITEFEVLHRYYTLSLSSAAIICAFCCLIVLLFYVTASIWLRWTFVLSALLLLLRNINHPVSQSVLIIPPHGLQLTSRTAVGRHFDTFLPAHSISDILINEGFSRLSMRYYLAIIVDLQKSGRPVRIVTPLSDVKPTFQILQVIYHTVREALFNEYQRTERYE</sequence>
<evidence type="ECO:0000256" key="1">
    <source>
        <dbReference type="ARBA" id="ARBA00004687"/>
    </source>
</evidence>
<keyword evidence="3" id="KW-1133">Transmembrane helix</keyword>
<evidence type="ECO:0000313" key="5">
    <source>
        <dbReference type="EMBL" id="EJT98512.1"/>
    </source>
</evidence>
<keyword evidence="3" id="KW-0812">Transmembrane</keyword>
<protein>
    <recommendedName>
        <fullName evidence="4">Phosphatidylinositol N-acetylglucosaminyltransferase subunit H conserved domain-containing protein</fullName>
    </recommendedName>
</protein>
<keyword evidence="3" id="KW-0472">Membrane</keyword>
<evidence type="ECO:0000259" key="4">
    <source>
        <dbReference type="Pfam" id="PF10181"/>
    </source>
</evidence>
<feature type="domain" description="Phosphatidylinositol N-acetylglucosaminyltransferase subunit H conserved" evidence="4">
    <location>
        <begin position="75"/>
        <end position="131"/>
    </location>
</feature>
<feature type="transmembrane region" description="Helical" evidence="3">
    <location>
        <begin position="21"/>
        <end position="45"/>
    </location>
</feature>
<dbReference type="Proteomes" id="UP000030653">
    <property type="component" value="Unassembled WGS sequence"/>
</dbReference>
<dbReference type="Pfam" id="PF10181">
    <property type="entry name" value="PIG-H"/>
    <property type="match status" value="1"/>
</dbReference>
<proteinExistence type="inferred from homology"/>
<dbReference type="PANTHER" id="PTHR15231:SF1">
    <property type="entry name" value="PHOSPHATIDYLINOSITOL N-ACETYLGLUCOSAMINYLTRANSFERASE SUBUNIT H"/>
    <property type="match status" value="1"/>
</dbReference>
<dbReference type="GO" id="GO:0000506">
    <property type="term" value="C:glycosylphosphatidylinositol-N-acetylglucosaminyltransferase (GPI-GnT) complex"/>
    <property type="evidence" value="ECO:0007669"/>
    <property type="project" value="InterPro"/>
</dbReference>
<keyword evidence="6" id="KW-1185">Reference proteome</keyword>
<dbReference type="InterPro" id="IPR044215">
    <property type="entry name" value="PIG-H"/>
</dbReference>
<dbReference type="RefSeq" id="XP_040625410.1">
    <property type="nucleotide sequence ID" value="XM_040777389.1"/>
</dbReference>
<evidence type="ECO:0000313" key="6">
    <source>
        <dbReference type="Proteomes" id="UP000030653"/>
    </source>
</evidence>
<dbReference type="PANTHER" id="PTHR15231">
    <property type="entry name" value="PHOSPHATIDYLINOSITOL N-ACETYLGLUCOSAMINYLTRANSFERASE SUBUNIT H"/>
    <property type="match status" value="1"/>
</dbReference>